<dbReference type="GO" id="GO:0003677">
    <property type="term" value="F:DNA binding"/>
    <property type="evidence" value="ECO:0007669"/>
    <property type="project" value="InterPro"/>
</dbReference>
<evidence type="ECO:0000313" key="5">
    <source>
        <dbReference type="EMBL" id="KAG8381709.1"/>
    </source>
</evidence>
<gene>
    <name evidence="5" type="ORF">BUALT_Bualt05G0000900</name>
</gene>
<dbReference type="PANTHER" id="PTHR45623:SF17">
    <property type="entry name" value="CHROMODOMAIN-HELICASE-DNA-BINDING PROTEIN 3-RELATED"/>
    <property type="match status" value="1"/>
</dbReference>
<dbReference type="SMART" id="SM01147">
    <property type="entry name" value="DUF1087"/>
    <property type="match status" value="1"/>
</dbReference>
<feature type="domain" description="CHD subfamily II SANT-like" evidence="3">
    <location>
        <begin position="197"/>
        <end position="346"/>
    </location>
</feature>
<dbReference type="GO" id="GO:0003682">
    <property type="term" value="F:chromatin binding"/>
    <property type="evidence" value="ECO:0007669"/>
    <property type="project" value="TreeGrafter"/>
</dbReference>
<dbReference type="Pfam" id="PF06461">
    <property type="entry name" value="CHDII_SANT-like"/>
    <property type="match status" value="1"/>
</dbReference>
<feature type="region of interest" description="Disordered" evidence="2">
    <location>
        <begin position="568"/>
        <end position="596"/>
    </location>
</feature>
<dbReference type="InterPro" id="IPR009462">
    <property type="entry name" value="CHD_II_SANT-like"/>
</dbReference>
<evidence type="ECO:0000259" key="4">
    <source>
        <dbReference type="SMART" id="SM01147"/>
    </source>
</evidence>
<dbReference type="GO" id="GO:0000785">
    <property type="term" value="C:chromatin"/>
    <property type="evidence" value="ECO:0007669"/>
    <property type="project" value="TreeGrafter"/>
</dbReference>
<dbReference type="EMBL" id="WHWC01000005">
    <property type="protein sequence ID" value="KAG8381709.1"/>
    <property type="molecule type" value="Genomic_DNA"/>
</dbReference>
<evidence type="ECO:0000313" key="6">
    <source>
        <dbReference type="Proteomes" id="UP000826271"/>
    </source>
</evidence>
<evidence type="ECO:0000259" key="3">
    <source>
        <dbReference type="SMART" id="SM01146"/>
    </source>
</evidence>
<dbReference type="GO" id="GO:0140658">
    <property type="term" value="F:ATP-dependent chromatin remodeler activity"/>
    <property type="evidence" value="ECO:0007669"/>
    <property type="project" value="TreeGrafter"/>
</dbReference>
<feature type="compositionally biased region" description="Basic and acidic residues" evidence="2">
    <location>
        <begin position="576"/>
        <end position="585"/>
    </location>
</feature>
<dbReference type="Gene3D" id="1.10.10.60">
    <property type="entry name" value="Homeodomain-like"/>
    <property type="match status" value="1"/>
</dbReference>
<feature type="domain" description="DUF1087" evidence="4">
    <location>
        <begin position="116"/>
        <end position="182"/>
    </location>
</feature>
<dbReference type="GO" id="GO:0042393">
    <property type="term" value="F:histone binding"/>
    <property type="evidence" value="ECO:0007669"/>
    <property type="project" value="TreeGrafter"/>
</dbReference>
<dbReference type="AlphaFoldDB" id="A0AAV6XN99"/>
<dbReference type="SMART" id="SM01146">
    <property type="entry name" value="DUF1086"/>
    <property type="match status" value="1"/>
</dbReference>
<dbReference type="Pfam" id="PF06465">
    <property type="entry name" value="DUF1087"/>
    <property type="match status" value="1"/>
</dbReference>
<dbReference type="GO" id="GO:0005634">
    <property type="term" value="C:nucleus"/>
    <property type="evidence" value="ECO:0007669"/>
    <property type="project" value="TreeGrafter"/>
</dbReference>
<protein>
    <submittedName>
        <fullName evidence="5">Uncharacterized protein</fullName>
    </submittedName>
</protein>
<keyword evidence="1" id="KW-0539">Nucleus</keyword>
<evidence type="ECO:0000256" key="2">
    <source>
        <dbReference type="SAM" id="MobiDB-lite"/>
    </source>
</evidence>
<keyword evidence="6" id="KW-1185">Reference proteome</keyword>
<reference evidence="5" key="1">
    <citation type="submission" date="2019-10" db="EMBL/GenBank/DDBJ databases">
        <authorList>
            <person name="Zhang R."/>
            <person name="Pan Y."/>
            <person name="Wang J."/>
            <person name="Ma R."/>
            <person name="Yu S."/>
        </authorList>
    </citation>
    <scope>NUCLEOTIDE SEQUENCE</scope>
    <source>
        <strain evidence="5">LA-IB0</strain>
        <tissue evidence="5">Leaf</tissue>
    </source>
</reference>
<dbReference type="GO" id="GO:0016887">
    <property type="term" value="F:ATP hydrolysis activity"/>
    <property type="evidence" value="ECO:0007669"/>
    <property type="project" value="TreeGrafter"/>
</dbReference>
<organism evidence="5 6">
    <name type="scientific">Buddleja alternifolia</name>
    <dbReference type="NCBI Taxonomy" id="168488"/>
    <lineage>
        <taxon>Eukaryota</taxon>
        <taxon>Viridiplantae</taxon>
        <taxon>Streptophyta</taxon>
        <taxon>Embryophyta</taxon>
        <taxon>Tracheophyta</taxon>
        <taxon>Spermatophyta</taxon>
        <taxon>Magnoliopsida</taxon>
        <taxon>eudicotyledons</taxon>
        <taxon>Gunneridae</taxon>
        <taxon>Pentapetalae</taxon>
        <taxon>asterids</taxon>
        <taxon>lamiids</taxon>
        <taxon>Lamiales</taxon>
        <taxon>Scrophulariaceae</taxon>
        <taxon>Buddlejeae</taxon>
        <taxon>Buddleja</taxon>
    </lineage>
</organism>
<dbReference type="Proteomes" id="UP000826271">
    <property type="component" value="Unassembled WGS sequence"/>
</dbReference>
<dbReference type="PANTHER" id="PTHR45623">
    <property type="entry name" value="CHROMODOMAIN-HELICASE-DNA-BINDING PROTEIN 3-RELATED-RELATED"/>
    <property type="match status" value="1"/>
</dbReference>
<accession>A0AAV6XN99</accession>
<name>A0AAV6XN99_9LAMI</name>
<feature type="region of interest" description="Disordered" evidence="2">
    <location>
        <begin position="405"/>
        <end position="424"/>
    </location>
</feature>
<evidence type="ECO:0000256" key="1">
    <source>
        <dbReference type="ARBA" id="ARBA00023242"/>
    </source>
</evidence>
<comment type="caution">
    <text evidence="5">The sequence shown here is derived from an EMBL/GenBank/DDBJ whole genome shotgun (WGS) entry which is preliminary data.</text>
</comment>
<feature type="compositionally biased region" description="Polar residues" evidence="2">
    <location>
        <begin position="405"/>
        <end position="417"/>
    </location>
</feature>
<proteinExistence type="predicted"/>
<dbReference type="InterPro" id="IPR009463">
    <property type="entry name" value="DUF1087"/>
</dbReference>
<sequence>MNIFFTFEEDDISSFSQGMSVYFRLYKTSLESEELNDIIRYGSKELFSDDNDESVKSGQIHYDDTAIDRLLNREQDGDEEASLDDEEGDGFLKAFKEAGVKLMPQVANFEYVDEAEVVAEEEEPAAQGDNKDSVNNFESASYWKDLLRDKYELHKIEELNAMGKRKRSRKQMVSVEQDDLACFDDVSSDGEDNTYESELADNDTALAGATTIRRPHRKRVCADTSEPLPLMEGQGRSLRVLGFNKYQRATFVQILMRFGLGDHDWAEFTPRLKQKTYEEIDEHCGLLYFLNMSYMLQKQLSRQYGVPKEGLRIVDVLVRITTLSLIRGKVNALSKEGSTLFADDILSRYPGLKGGRVWKEHHDQVLLRAALKHGYGRWQAIINDKDLRIQEVICQELNLPQRQKSTLETSLENQTKGTNGGNDQHHLKEMQRRQVEFIKKRMLLLEKGLAAELQKEYFDNEKKNDMPNEKAGLKATDAKNSSSKESSEMIDQLPQLGLISSEETMTFACDKESDRLDMARLYNEMSRITSENAQESVEAYIGSRPASLKLGAALETYSREINQILLPKCSNGGADTKMEEKDNNSKKSGPGVIFLD</sequence>